<dbReference type="GO" id="GO:0016878">
    <property type="term" value="F:acid-thiol ligase activity"/>
    <property type="evidence" value="ECO:0007669"/>
    <property type="project" value="UniProtKB-ARBA"/>
</dbReference>
<evidence type="ECO:0000313" key="3">
    <source>
        <dbReference type="EMBL" id="AFM40654.1"/>
    </source>
</evidence>
<dbReference type="EMBL" id="CP003639">
    <property type="protein sequence ID" value="AFM40654.1"/>
    <property type="molecule type" value="Genomic_DNA"/>
</dbReference>
<dbReference type="InterPro" id="IPR020845">
    <property type="entry name" value="AMP-binding_CS"/>
</dbReference>
<dbReference type="Proteomes" id="UP000002892">
    <property type="component" value="Chromosome"/>
</dbReference>
<dbReference type="eggNOG" id="COG0318">
    <property type="taxonomic scope" value="Bacteria"/>
</dbReference>
<dbReference type="PROSITE" id="PS00455">
    <property type="entry name" value="AMP_BINDING"/>
    <property type="match status" value="1"/>
</dbReference>
<dbReference type="KEGG" id="dai:Desaci_1659"/>
<sequence>MKVTRHYEFWPKRMPKVLDVPKTSLYDNLDVSARRYPEKTAIEYYGGSITYERLKLEVDFVAGFLQSQLKVKKNDRVLLLMQNSPQFIIAYYAILRANAIVVPMSPMNVTNELDFYINDCKANVAFVGQELYENIAPLQNTTFLKHVIIAAYSEYISPEFDLEIPAEVRASPANFSKSDLIYWREAISAGLAPGELIVNNHDLAILPYTSGTTGIPKGCVHTHESVNANTVGSAAWGSMTANTASLVTLPLFHVTGMQHSMNAPIFSGGTMVLLTRWNRELAAALIERFQCTHWVNIATMVIDFLANPNIKNYNVQSLSYVGGGGAPLPEALGEKMFQLLGVRYVEGYGLSETISQVHFNPPDRPKLQCLGIPSFNVDARIIDTETHQELGAGETGELVVNGPQVMEEYWERPEETKAAFLTIEGKRFFRTGDIAKYDEDGYFFLVDRIKRMINASGFKVWPTEVESIMFKHPAIRQTCVIGVSDSKRGETVKAFVILHEKERGKVTEQDIIEWTKNNMSSYKYPRIVQLVENLPMSASGKVLWRKLQEQEKERKGSKRQLLSDGISLVRKL</sequence>
<keyword evidence="3" id="KW-0436">Ligase</keyword>
<evidence type="ECO:0000259" key="1">
    <source>
        <dbReference type="Pfam" id="PF00501"/>
    </source>
</evidence>
<dbReference type="Pfam" id="PF00501">
    <property type="entry name" value="AMP-binding"/>
    <property type="match status" value="1"/>
</dbReference>
<evidence type="ECO:0000259" key="2">
    <source>
        <dbReference type="Pfam" id="PF13193"/>
    </source>
</evidence>
<dbReference type="STRING" id="646529.Desaci_1659"/>
<name>I4D4D0_DESAJ</name>
<dbReference type="SUPFAM" id="SSF56801">
    <property type="entry name" value="Acetyl-CoA synthetase-like"/>
    <property type="match status" value="1"/>
</dbReference>
<evidence type="ECO:0000313" key="4">
    <source>
        <dbReference type="Proteomes" id="UP000002892"/>
    </source>
</evidence>
<dbReference type="OrthoDB" id="9765680at2"/>
<dbReference type="Pfam" id="PF13193">
    <property type="entry name" value="AMP-binding_C"/>
    <property type="match status" value="1"/>
</dbReference>
<reference evidence="3 4" key="1">
    <citation type="journal article" date="2012" name="J. Bacteriol.">
        <title>Complete genome sequences of Desulfosporosinus orientis DSM765T, Desulfosporosinus youngiae DSM17734T, Desulfosporosinus meridiei DSM13257T, and Desulfosporosinus acidiphilus DSM22704T.</title>
        <authorList>
            <person name="Pester M."/>
            <person name="Brambilla E."/>
            <person name="Alazard D."/>
            <person name="Rattei T."/>
            <person name="Weinmaier T."/>
            <person name="Han J."/>
            <person name="Lucas S."/>
            <person name="Lapidus A."/>
            <person name="Cheng J.F."/>
            <person name="Goodwin L."/>
            <person name="Pitluck S."/>
            <person name="Peters L."/>
            <person name="Ovchinnikova G."/>
            <person name="Teshima H."/>
            <person name="Detter J.C."/>
            <person name="Han C.S."/>
            <person name="Tapia R."/>
            <person name="Land M.L."/>
            <person name="Hauser L."/>
            <person name="Kyrpides N.C."/>
            <person name="Ivanova N.N."/>
            <person name="Pagani I."/>
            <person name="Huntmann M."/>
            <person name="Wei C.L."/>
            <person name="Davenport K.W."/>
            <person name="Daligault H."/>
            <person name="Chain P.S."/>
            <person name="Chen A."/>
            <person name="Mavromatis K."/>
            <person name="Markowitz V."/>
            <person name="Szeto E."/>
            <person name="Mikhailova N."/>
            <person name="Pati A."/>
            <person name="Wagner M."/>
            <person name="Woyke T."/>
            <person name="Ollivier B."/>
            <person name="Klenk H.P."/>
            <person name="Spring S."/>
            <person name="Loy A."/>
        </authorList>
    </citation>
    <scope>NUCLEOTIDE SEQUENCE [LARGE SCALE GENOMIC DNA]</scope>
    <source>
        <strain evidence="4">DSM 22704 / JCM 16185 / SJ4</strain>
    </source>
</reference>
<dbReference type="InterPro" id="IPR025110">
    <property type="entry name" value="AMP-bd_C"/>
</dbReference>
<dbReference type="AlphaFoldDB" id="I4D4D0"/>
<dbReference type="Gene3D" id="3.30.300.30">
    <property type="match status" value="1"/>
</dbReference>
<feature type="domain" description="AMP-dependent synthetase/ligase" evidence="1">
    <location>
        <begin position="30"/>
        <end position="410"/>
    </location>
</feature>
<accession>I4D4D0</accession>
<keyword evidence="4" id="KW-1185">Reference proteome</keyword>
<dbReference type="InterPro" id="IPR045851">
    <property type="entry name" value="AMP-bd_C_sf"/>
</dbReference>
<protein>
    <submittedName>
        <fullName evidence="3">Acyl-CoA synthetase (AMP-forming)/AMP-acid ligase II</fullName>
    </submittedName>
</protein>
<dbReference type="InterPro" id="IPR050237">
    <property type="entry name" value="ATP-dep_AMP-bd_enzyme"/>
</dbReference>
<dbReference type="RefSeq" id="WP_014826660.1">
    <property type="nucleotide sequence ID" value="NC_018068.1"/>
</dbReference>
<dbReference type="NCBIfam" id="NF006181">
    <property type="entry name" value="PRK08314.1"/>
    <property type="match status" value="1"/>
</dbReference>
<feature type="domain" description="AMP-binding enzyme C-terminal" evidence="2">
    <location>
        <begin position="464"/>
        <end position="541"/>
    </location>
</feature>
<dbReference type="Gene3D" id="3.40.50.12780">
    <property type="entry name" value="N-terminal domain of ligase-like"/>
    <property type="match status" value="1"/>
</dbReference>
<gene>
    <name evidence="3" type="ordered locus">Desaci_1659</name>
</gene>
<dbReference type="InterPro" id="IPR000873">
    <property type="entry name" value="AMP-dep_synth/lig_dom"/>
</dbReference>
<organism evidence="3 4">
    <name type="scientific">Desulfosporosinus acidiphilus (strain DSM 22704 / JCM 16185 / SJ4)</name>
    <dbReference type="NCBI Taxonomy" id="646529"/>
    <lineage>
        <taxon>Bacteria</taxon>
        <taxon>Bacillati</taxon>
        <taxon>Bacillota</taxon>
        <taxon>Clostridia</taxon>
        <taxon>Eubacteriales</taxon>
        <taxon>Desulfitobacteriaceae</taxon>
        <taxon>Desulfosporosinus</taxon>
    </lineage>
</organism>
<dbReference type="PANTHER" id="PTHR43767:SF1">
    <property type="entry name" value="NONRIBOSOMAL PEPTIDE SYNTHASE PES1 (EUROFUNG)-RELATED"/>
    <property type="match status" value="1"/>
</dbReference>
<dbReference type="InterPro" id="IPR042099">
    <property type="entry name" value="ANL_N_sf"/>
</dbReference>
<dbReference type="HOGENOM" id="CLU_000022_59_9_9"/>
<dbReference type="PANTHER" id="PTHR43767">
    <property type="entry name" value="LONG-CHAIN-FATTY-ACID--COA LIGASE"/>
    <property type="match status" value="1"/>
</dbReference>
<proteinExistence type="predicted"/>